<reference evidence="1" key="2">
    <citation type="submission" date="2016-06" db="EMBL/GenBank/DDBJ databases">
        <title>The genome of a short-lived fish provides insights into sex chromosome evolution and the genetic control of aging.</title>
        <authorList>
            <person name="Reichwald K."/>
            <person name="Felder M."/>
            <person name="Petzold A."/>
            <person name="Koch P."/>
            <person name="Groth M."/>
            <person name="Platzer M."/>
        </authorList>
    </citation>
    <scope>NUCLEOTIDE SEQUENCE</scope>
    <source>
        <tissue evidence="1">Brain</tissue>
    </source>
</reference>
<dbReference type="EMBL" id="HAEH01008469">
    <property type="protein sequence ID" value="SBR84569.1"/>
    <property type="molecule type" value="Transcribed_RNA"/>
</dbReference>
<accession>A0A1A8PUB3</accession>
<dbReference type="AlphaFoldDB" id="A0A1A8PUB3"/>
<feature type="non-terminal residue" evidence="1">
    <location>
        <position position="1"/>
    </location>
</feature>
<organism evidence="1">
    <name type="scientific">Nothobranchius rachovii</name>
    <name type="common">bluefin notho</name>
    <dbReference type="NCBI Taxonomy" id="451742"/>
    <lineage>
        <taxon>Eukaryota</taxon>
        <taxon>Metazoa</taxon>
        <taxon>Chordata</taxon>
        <taxon>Craniata</taxon>
        <taxon>Vertebrata</taxon>
        <taxon>Euteleostomi</taxon>
        <taxon>Actinopterygii</taxon>
        <taxon>Neopterygii</taxon>
        <taxon>Teleostei</taxon>
        <taxon>Neoteleostei</taxon>
        <taxon>Acanthomorphata</taxon>
        <taxon>Ovalentaria</taxon>
        <taxon>Atherinomorphae</taxon>
        <taxon>Cyprinodontiformes</taxon>
        <taxon>Nothobranchiidae</taxon>
        <taxon>Nothobranchius</taxon>
    </lineage>
</organism>
<sequence>IFCKKSQHFLLKCPQTPCGPMMASHHTELVHFSIQSKPDMSVSPLEICELTVTSGALWMCRSDEFALKENPRNTQSFLLVYRLSQNVLVGHKVKARLLKQLSQKLFGEEVGPCSILADVEVLPKLVSRFKPEHGVVVHAIVPEQDNATRLQHLADVLQNQLHLVGMDGRQDKDERDNIDAAFWDIFHQIISC</sequence>
<name>A0A1A8PUB3_9TELE</name>
<evidence type="ECO:0000313" key="1">
    <source>
        <dbReference type="EMBL" id="SBR84569.1"/>
    </source>
</evidence>
<feature type="non-terminal residue" evidence="1">
    <location>
        <position position="192"/>
    </location>
</feature>
<protein>
    <submittedName>
        <fullName evidence="1">Uncharacterized protein</fullName>
    </submittedName>
</protein>
<proteinExistence type="predicted"/>
<gene>
    <name evidence="1" type="primary">Nfu_g_1_024736</name>
</gene>
<reference evidence="1" key="1">
    <citation type="submission" date="2016-05" db="EMBL/GenBank/DDBJ databases">
        <authorList>
            <person name="Lavstsen T."/>
            <person name="Jespersen J.S."/>
        </authorList>
    </citation>
    <scope>NUCLEOTIDE SEQUENCE</scope>
    <source>
        <tissue evidence="1">Brain</tissue>
    </source>
</reference>